<protein>
    <submittedName>
        <fullName evidence="2">Uncharacterized protein</fullName>
    </submittedName>
</protein>
<evidence type="ECO:0000313" key="2">
    <source>
        <dbReference type="EMBL" id="AIU69061.1"/>
    </source>
</evidence>
<keyword evidence="1" id="KW-0472">Membrane</keyword>
<proteinExistence type="predicted"/>
<feature type="transmembrane region" description="Helical" evidence="1">
    <location>
        <begin position="93"/>
        <end position="112"/>
    </location>
</feature>
<name>A0A097QRF8_9EURY</name>
<sequence>MSSWTIPIPYNCTLWEEGNDKSGCIFDVHRWSKFCIRRYELLDSSYGALEKALSYYRSSSIYKDKSELQHLQRAYKDVLPTATKDFHEIIGGWRLSGAGVLLGWYAMLNGEYLTTWSEELMEDVSDVKTTGYIVDIGLIIAGLAFIMMILSYLRVSSYERELLAIRLKDSKNAEISIKV</sequence>
<evidence type="ECO:0000256" key="1">
    <source>
        <dbReference type="SAM" id="Phobius"/>
    </source>
</evidence>
<evidence type="ECO:0000313" key="3">
    <source>
        <dbReference type="Proteomes" id="UP000029980"/>
    </source>
</evidence>
<keyword evidence="1" id="KW-1133">Transmembrane helix</keyword>
<keyword evidence="3" id="KW-1185">Reference proteome</keyword>
<organism evidence="2 3">
    <name type="scientific">Thermococcus eurythermalis</name>
    <dbReference type="NCBI Taxonomy" id="1505907"/>
    <lineage>
        <taxon>Archaea</taxon>
        <taxon>Methanobacteriati</taxon>
        <taxon>Methanobacteriota</taxon>
        <taxon>Thermococci</taxon>
        <taxon>Thermococcales</taxon>
        <taxon>Thermococcaceae</taxon>
        <taxon>Thermococcus</taxon>
    </lineage>
</organism>
<dbReference type="HOGENOM" id="CLU_1500350_0_0_2"/>
<dbReference type="KEGG" id="teu:TEU_01180"/>
<reference evidence="2 3" key="1">
    <citation type="journal article" date="2015" name="Int. J. Syst. Evol. Microbiol.">
        <title>Thermococcus eurythermalis sp. nov., a conditional piezophilic hyperthermophilic archaeon with a wide temperature range isolated from an oil-immersed chimney in the Guaymas Basin.</title>
        <authorList>
            <person name="Zhao W."/>
            <person name="Zeng X."/>
            <person name="Xiao X."/>
        </authorList>
    </citation>
    <scope>NUCLEOTIDE SEQUENCE [LARGE SCALE GENOMIC DNA]</scope>
    <source>
        <strain evidence="2 3">A501</strain>
    </source>
</reference>
<dbReference type="GeneID" id="25152044"/>
<dbReference type="RefSeq" id="WP_050002045.1">
    <property type="nucleotide sequence ID" value="NZ_CP008887.1"/>
</dbReference>
<keyword evidence="1" id="KW-0812">Transmembrane</keyword>
<dbReference type="EMBL" id="CP008887">
    <property type="protein sequence ID" value="AIU69061.1"/>
    <property type="molecule type" value="Genomic_DNA"/>
</dbReference>
<dbReference type="AlphaFoldDB" id="A0A097QRF8"/>
<gene>
    <name evidence="2" type="ORF">TEU_01180</name>
</gene>
<accession>A0A097QRF8</accession>
<dbReference type="Proteomes" id="UP000029980">
    <property type="component" value="Chromosome"/>
</dbReference>
<feature type="transmembrane region" description="Helical" evidence="1">
    <location>
        <begin position="132"/>
        <end position="153"/>
    </location>
</feature>
<dbReference type="OrthoDB" id="377879at2157"/>